<evidence type="ECO:0000256" key="1">
    <source>
        <dbReference type="SAM" id="MobiDB-lite"/>
    </source>
</evidence>
<name>B0T726_CAUSK</name>
<dbReference type="HOGENOM" id="CLU_1275796_0_0_5"/>
<dbReference type="STRING" id="366602.Caul_3537"/>
<proteinExistence type="predicted"/>
<dbReference type="eggNOG" id="ENOG5033GD6">
    <property type="taxonomic scope" value="Bacteria"/>
</dbReference>
<evidence type="ECO:0000313" key="3">
    <source>
        <dbReference type="EMBL" id="ABZ72664.1"/>
    </source>
</evidence>
<feature type="region of interest" description="Disordered" evidence="1">
    <location>
        <begin position="31"/>
        <end position="51"/>
    </location>
</feature>
<dbReference type="OrthoDB" id="7188685at2"/>
<evidence type="ECO:0000256" key="2">
    <source>
        <dbReference type="SAM" id="SignalP"/>
    </source>
</evidence>
<gene>
    <name evidence="3" type="ordered locus">Caul_3537</name>
</gene>
<feature type="signal peptide" evidence="2">
    <location>
        <begin position="1"/>
        <end position="20"/>
    </location>
</feature>
<dbReference type="EMBL" id="CP000927">
    <property type="protein sequence ID" value="ABZ72664.1"/>
    <property type="molecule type" value="Genomic_DNA"/>
</dbReference>
<keyword evidence="2" id="KW-0732">Signal</keyword>
<dbReference type="AlphaFoldDB" id="B0T726"/>
<dbReference type="KEGG" id="cak:Caul_3537"/>
<accession>B0T726</accession>
<feature type="chain" id="PRO_5002753085" evidence="2">
    <location>
        <begin position="21"/>
        <end position="234"/>
    </location>
</feature>
<feature type="compositionally biased region" description="Low complexity" evidence="1">
    <location>
        <begin position="36"/>
        <end position="51"/>
    </location>
</feature>
<protein>
    <submittedName>
        <fullName evidence="3">Uncharacterized protein</fullName>
    </submittedName>
</protein>
<sequence precursor="true">MRLLTGVLLGAALAAGALGAALSQTRVDPATGAPIPNAQGPGAAPTTAPNRATAAQLAVRRAALVEARRQGGGGQVDWQGAVGGLRQSGGLSEKLAPNLNQAAVDATRVPILLPTDTDLTAGARIYSFGDYYTITADAPGAGVSFSGTTTVIPLPASVPLRITPMGPEEATSQRTVDGQLISFVRYGVLYTVEVRCDAPTDPRCADDNYARGLAAKTTAVLMGAAARAAAGLGG</sequence>
<reference evidence="3" key="1">
    <citation type="submission" date="2008-01" db="EMBL/GenBank/DDBJ databases">
        <title>Complete sequence of chromosome of Caulobacter sp. K31.</title>
        <authorList>
            <consortium name="US DOE Joint Genome Institute"/>
            <person name="Copeland A."/>
            <person name="Lucas S."/>
            <person name="Lapidus A."/>
            <person name="Barry K."/>
            <person name="Glavina del Rio T."/>
            <person name="Dalin E."/>
            <person name="Tice H."/>
            <person name="Pitluck S."/>
            <person name="Bruce D."/>
            <person name="Goodwin L."/>
            <person name="Thompson L.S."/>
            <person name="Brettin T."/>
            <person name="Detter J.C."/>
            <person name="Han C."/>
            <person name="Schmutz J."/>
            <person name="Larimer F."/>
            <person name="Land M."/>
            <person name="Hauser L."/>
            <person name="Kyrpides N."/>
            <person name="Kim E."/>
            <person name="Stephens C."/>
            <person name="Richardson P."/>
        </authorList>
    </citation>
    <scope>NUCLEOTIDE SEQUENCE [LARGE SCALE GENOMIC DNA]</scope>
    <source>
        <strain evidence="3">K31</strain>
    </source>
</reference>
<organism evidence="3">
    <name type="scientific">Caulobacter sp. (strain K31)</name>
    <dbReference type="NCBI Taxonomy" id="366602"/>
    <lineage>
        <taxon>Bacteria</taxon>
        <taxon>Pseudomonadati</taxon>
        <taxon>Pseudomonadota</taxon>
        <taxon>Alphaproteobacteria</taxon>
        <taxon>Caulobacterales</taxon>
        <taxon>Caulobacteraceae</taxon>
        <taxon>Caulobacter</taxon>
    </lineage>
</organism>